<dbReference type="SUPFAM" id="SSF57845">
    <property type="entry name" value="B-box zinc-binding domain"/>
    <property type="match status" value="1"/>
</dbReference>
<feature type="region of interest" description="Disordered" evidence="4">
    <location>
        <begin position="226"/>
        <end position="263"/>
    </location>
</feature>
<feature type="compositionally biased region" description="Polar residues" evidence="4">
    <location>
        <begin position="229"/>
        <end position="244"/>
    </location>
</feature>
<keyword evidence="3" id="KW-0862">Zinc</keyword>
<keyword evidence="3" id="KW-0479">Metal-binding</keyword>
<dbReference type="Gene3D" id="3.30.160.60">
    <property type="entry name" value="Classic Zinc Finger"/>
    <property type="match status" value="1"/>
</dbReference>
<keyword evidence="7" id="KW-1185">Reference proteome</keyword>
<keyword evidence="3" id="KW-0863">Zinc-finger</keyword>
<organism evidence="6 7">
    <name type="scientific">Euplotes crassus</name>
    <dbReference type="NCBI Taxonomy" id="5936"/>
    <lineage>
        <taxon>Eukaryota</taxon>
        <taxon>Sar</taxon>
        <taxon>Alveolata</taxon>
        <taxon>Ciliophora</taxon>
        <taxon>Intramacronucleata</taxon>
        <taxon>Spirotrichea</taxon>
        <taxon>Hypotrichia</taxon>
        <taxon>Euplotida</taxon>
        <taxon>Euplotidae</taxon>
        <taxon>Moneuplotes</taxon>
    </lineage>
</organism>
<evidence type="ECO:0000256" key="2">
    <source>
        <dbReference type="ARBA" id="ARBA00022737"/>
    </source>
</evidence>
<dbReference type="Pfam" id="PF00643">
    <property type="entry name" value="zf-B_box"/>
    <property type="match status" value="1"/>
</dbReference>
<evidence type="ECO:0000256" key="1">
    <source>
        <dbReference type="ARBA" id="ARBA00022441"/>
    </source>
</evidence>
<dbReference type="GO" id="GO:0008270">
    <property type="term" value="F:zinc ion binding"/>
    <property type="evidence" value="ECO:0007669"/>
    <property type="project" value="UniProtKB-KW"/>
</dbReference>
<evidence type="ECO:0000256" key="4">
    <source>
        <dbReference type="SAM" id="MobiDB-lite"/>
    </source>
</evidence>
<dbReference type="Pfam" id="PF01344">
    <property type="entry name" value="Kelch_1"/>
    <property type="match status" value="1"/>
</dbReference>
<dbReference type="AlphaFoldDB" id="A0AAD1Y8C9"/>
<dbReference type="CDD" id="cd19756">
    <property type="entry name" value="Bbox2"/>
    <property type="match status" value="1"/>
</dbReference>
<dbReference type="EMBL" id="CAMPGE010028363">
    <property type="protein sequence ID" value="CAI2385891.1"/>
    <property type="molecule type" value="Genomic_DNA"/>
</dbReference>
<keyword evidence="2" id="KW-0677">Repeat</keyword>
<protein>
    <recommendedName>
        <fullName evidence="5">B box-type domain-containing protein</fullName>
    </recommendedName>
</protein>
<evidence type="ECO:0000256" key="3">
    <source>
        <dbReference type="PROSITE-ProRule" id="PRU00024"/>
    </source>
</evidence>
<dbReference type="InterPro" id="IPR000315">
    <property type="entry name" value="Znf_B-box"/>
</dbReference>
<comment type="caution">
    <text evidence="6">The sequence shown here is derived from an EMBL/GenBank/DDBJ whole genome shotgun (WGS) entry which is preliminary data.</text>
</comment>
<proteinExistence type="predicted"/>
<dbReference type="SMART" id="SM00612">
    <property type="entry name" value="Kelch"/>
    <property type="match status" value="4"/>
</dbReference>
<dbReference type="PANTHER" id="PTHR45632:SF3">
    <property type="entry name" value="KELCH-LIKE PROTEIN 32"/>
    <property type="match status" value="1"/>
</dbReference>
<dbReference type="PANTHER" id="PTHR45632">
    <property type="entry name" value="LD33804P"/>
    <property type="match status" value="1"/>
</dbReference>
<evidence type="ECO:0000259" key="5">
    <source>
        <dbReference type="PROSITE" id="PS50119"/>
    </source>
</evidence>
<dbReference type="InterPro" id="IPR015915">
    <property type="entry name" value="Kelch-typ_b-propeller"/>
</dbReference>
<evidence type="ECO:0000313" key="7">
    <source>
        <dbReference type="Proteomes" id="UP001295684"/>
    </source>
</evidence>
<evidence type="ECO:0000313" key="6">
    <source>
        <dbReference type="EMBL" id="CAI2385891.1"/>
    </source>
</evidence>
<reference evidence="6" key="1">
    <citation type="submission" date="2023-07" db="EMBL/GenBank/DDBJ databases">
        <authorList>
            <consortium name="AG Swart"/>
            <person name="Singh M."/>
            <person name="Singh A."/>
            <person name="Seah K."/>
            <person name="Emmerich C."/>
        </authorList>
    </citation>
    <scope>NUCLEOTIDE SEQUENCE</scope>
    <source>
        <strain evidence="6">DP1</strain>
    </source>
</reference>
<dbReference type="SUPFAM" id="SSF50965">
    <property type="entry name" value="Galactose oxidase, central domain"/>
    <property type="match status" value="1"/>
</dbReference>
<sequence length="755" mass="86232">MKQQLFSCKKHPDREIEYFCRGCGEIVCSKCIFITHNGHNLCQMEDATAILSKGLDRIDEKNKAASHINSVMAKEVESLLVQINAMKDKQLSNIEVGFQTLMKALQDKRVDLTEKLTRKYDNEIKEMKRIEEPLLLQQKQLYMIHQTHHEYVELIKTTHDVPVLERYYEINNFTQESNMKVDSISNDQSLNKNKFSINPDLRPLSMNVDKALEAISKLEFDKPKEDRIFSSNQMPSQARSNHQDFPNAEEISKGLPPLDSSKHRRSLASLDKLPGEYQQNFTKTSSVAAPIDSGSRRNILEREASLKRQADTPAFDSDPQPSLVRNRIQEIKQNRDMDPFKQQPIRVNLGKPKSEDMRNKDIAHEIANPVAVEEHKQDLNGMYNSNMAIANTMQKDEPSVHRAPHESRNLHSNALQSTGTVHKQKHSPVNIYCIGECPFQLEYDISNDNWNIRKYYNDSEEETAKDLNVKGNLKYLSICSVGKTGDYLLAGGCNVTTNKASNECFAFRLSNTRNFTKRASMNSPRYGHCSIFCNGYVFAIGGFAMDDSIDIEPITLASCEKYHYKEDIWSEAASLNTSRAYAGVVSFKNPSNHNGSTSELCNTNQFIYIFGGLSDFQALDSIEKYDCLLDFWANIKIKLPLRLAKIGVSRLCEKSIIICGGIYSNEDGEFSYINNTYKLDFTMDKWLKLPNMNESRVLYSVMPRTEDRIYAIGGSFEGKCEYFDINTQKWIAISGYHEYLSDNDIQTFALINSYN</sequence>
<dbReference type="InterPro" id="IPR006652">
    <property type="entry name" value="Kelch_1"/>
</dbReference>
<dbReference type="InterPro" id="IPR011043">
    <property type="entry name" value="Gal_Oxase/kelch_b-propeller"/>
</dbReference>
<dbReference type="PROSITE" id="PS50119">
    <property type="entry name" value="ZF_BBOX"/>
    <property type="match status" value="1"/>
</dbReference>
<gene>
    <name evidence="6" type="ORF">ECRASSUSDP1_LOCUS27486</name>
</gene>
<keyword evidence="1" id="KW-0880">Kelch repeat</keyword>
<accession>A0AAD1Y8C9</accession>
<feature type="domain" description="B box-type" evidence="5">
    <location>
        <begin position="3"/>
        <end position="44"/>
    </location>
</feature>
<name>A0AAD1Y8C9_EUPCR</name>
<dbReference type="Proteomes" id="UP001295684">
    <property type="component" value="Unassembled WGS sequence"/>
</dbReference>
<dbReference type="Gene3D" id="2.120.10.80">
    <property type="entry name" value="Kelch-type beta propeller"/>
    <property type="match status" value="1"/>
</dbReference>